<comment type="function">
    <text evidence="7">Serine hydrolase involved in the detoxification of formaldehyde.</text>
</comment>
<sequence length="285" mass="31701">MTTALCRVSSNRMFSGNHQRFSHHSNVNHCQMTFAIYQPALASEQALPVLYWLSGLTCNDENFSTKAGAQRVADELGMILVMPDTSPRGDDVPDDIHGAYDFGLGAGFYVNASAPQYQNHYQMYDYVTKELPAIIAENFNVTDKKSISGHSMGGHGALICAIKNPGMYQSVSAFAPITNPMNCPWGQKALAGYLGDNQESWWQWDSCELINSLASDDPFLALPLKVTQGLSDDFLNEQLKPQALIEACEGKGKVLDYTAAEGFDHSYFFISTFIEDHLRFHRKYL</sequence>
<proteinExistence type="inferred from homology"/>
<dbReference type="InterPro" id="IPR014186">
    <property type="entry name" value="S-formylglutathione_hydrol"/>
</dbReference>
<feature type="active site" description="Charge relay system" evidence="6">
    <location>
        <position position="151"/>
    </location>
</feature>
<comment type="catalytic activity">
    <reaction evidence="4 7">
        <text>S-formylglutathione + H2O = formate + glutathione + H(+)</text>
        <dbReference type="Rhea" id="RHEA:14961"/>
        <dbReference type="ChEBI" id="CHEBI:15377"/>
        <dbReference type="ChEBI" id="CHEBI:15378"/>
        <dbReference type="ChEBI" id="CHEBI:15740"/>
        <dbReference type="ChEBI" id="CHEBI:57688"/>
        <dbReference type="ChEBI" id="CHEBI:57925"/>
        <dbReference type="EC" id="3.1.2.12"/>
    </reaction>
</comment>
<dbReference type="InterPro" id="IPR029058">
    <property type="entry name" value="AB_hydrolase_fold"/>
</dbReference>
<evidence type="ECO:0000256" key="4">
    <source>
        <dbReference type="ARBA" id="ARBA00047590"/>
    </source>
</evidence>
<dbReference type="EC" id="3.1.2.12" evidence="5 7"/>
<comment type="caution">
    <text evidence="8">The sequence shown here is derived from an EMBL/GenBank/DDBJ whole genome shotgun (WGS) entry which is preliminary data.</text>
</comment>
<evidence type="ECO:0000313" key="8">
    <source>
        <dbReference type="EMBL" id="TLU64672.1"/>
    </source>
</evidence>
<dbReference type="InterPro" id="IPR000801">
    <property type="entry name" value="Esterase-like"/>
</dbReference>
<dbReference type="GO" id="GO:0046294">
    <property type="term" value="P:formaldehyde catabolic process"/>
    <property type="evidence" value="ECO:0007669"/>
    <property type="project" value="InterPro"/>
</dbReference>
<keyword evidence="2 7" id="KW-0719">Serine esterase</keyword>
<dbReference type="SUPFAM" id="SSF53474">
    <property type="entry name" value="alpha/beta-Hydrolases"/>
    <property type="match status" value="1"/>
</dbReference>
<evidence type="ECO:0000256" key="6">
    <source>
        <dbReference type="PIRSR" id="PIRSR614186-1"/>
    </source>
</evidence>
<reference evidence="8 9" key="1">
    <citation type="submission" date="2019-05" db="EMBL/GenBank/DDBJ databases">
        <title>Genome sequences of Thalassotalea litorea 1K03283.</title>
        <authorList>
            <person name="Zhang D."/>
        </authorList>
    </citation>
    <scope>NUCLEOTIDE SEQUENCE [LARGE SCALE GENOMIC DNA]</scope>
    <source>
        <strain evidence="8 9">MCCC 1K03283</strain>
    </source>
</reference>
<dbReference type="FunFam" id="3.40.50.1820:FF:000002">
    <property type="entry name" value="S-formylglutathione hydrolase"/>
    <property type="match status" value="1"/>
</dbReference>
<dbReference type="GO" id="GO:0052689">
    <property type="term" value="F:carboxylic ester hydrolase activity"/>
    <property type="evidence" value="ECO:0007669"/>
    <property type="project" value="UniProtKB-KW"/>
</dbReference>
<dbReference type="PANTHER" id="PTHR10061">
    <property type="entry name" value="S-FORMYLGLUTATHIONE HYDROLASE"/>
    <property type="match status" value="1"/>
</dbReference>
<dbReference type="NCBIfam" id="TIGR02821">
    <property type="entry name" value="fghA_ester_D"/>
    <property type="match status" value="1"/>
</dbReference>
<keyword evidence="3 7" id="KW-0378">Hydrolase</keyword>
<feature type="active site" description="Charge relay system" evidence="6">
    <location>
        <position position="232"/>
    </location>
</feature>
<evidence type="ECO:0000256" key="3">
    <source>
        <dbReference type="ARBA" id="ARBA00022801"/>
    </source>
</evidence>
<organism evidence="8 9">
    <name type="scientific">Thalassotalea litorea</name>
    <dbReference type="NCBI Taxonomy" id="2020715"/>
    <lineage>
        <taxon>Bacteria</taxon>
        <taxon>Pseudomonadati</taxon>
        <taxon>Pseudomonadota</taxon>
        <taxon>Gammaproteobacteria</taxon>
        <taxon>Alteromonadales</taxon>
        <taxon>Colwelliaceae</taxon>
        <taxon>Thalassotalea</taxon>
    </lineage>
</organism>
<dbReference type="Gene3D" id="3.40.50.1820">
    <property type="entry name" value="alpha/beta hydrolase"/>
    <property type="match status" value="1"/>
</dbReference>
<dbReference type="Proteomes" id="UP000307790">
    <property type="component" value="Unassembled WGS sequence"/>
</dbReference>
<evidence type="ECO:0000256" key="2">
    <source>
        <dbReference type="ARBA" id="ARBA00022487"/>
    </source>
</evidence>
<dbReference type="OrthoDB" id="9782200at2"/>
<comment type="similarity">
    <text evidence="1 7">Belongs to the esterase D family.</text>
</comment>
<keyword evidence="9" id="KW-1185">Reference proteome</keyword>
<name>A0A5R9IHB5_9GAMM</name>
<dbReference type="Pfam" id="PF00756">
    <property type="entry name" value="Esterase"/>
    <property type="match status" value="1"/>
</dbReference>
<evidence type="ECO:0000256" key="7">
    <source>
        <dbReference type="RuleBase" id="RU363068"/>
    </source>
</evidence>
<evidence type="ECO:0000256" key="5">
    <source>
        <dbReference type="NCBIfam" id="TIGR02821"/>
    </source>
</evidence>
<dbReference type="EMBL" id="VCBC01000010">
    <property type="protein sequence ID" value="TLU64672.1"/>
    <property type="molecule type" value="Genomic_DNA"/>
</dbReference>
<dbReference type="PANTHER" id="PTHR10061:SF1">
    <property type="entry name" value="S-FORMYLGLUTATHIONE HYDROLASE YEIG"/>
    <property type="match status" value="1"/>
</dbReference>
<evidence type="ECO:0000256" key="1">
    <source>
        <dbReference type="ARBA" id="ARBA00005622"/>
    </source>
</evidence>
<evidence type="ECO:0000313" key="9">
    <source>
        <dbReference type="Proteomes" id="UP000307790"/>
    </source>
</evidence>
<feature type="active site" description="Charge relay system" evidence="6">
    <location>
        <position position="265"/>
    </location>
</feature>
<dbReference type="RefSeq" id="WP_138320170.1">
    <property type="nucleotide sequence ID" value="NZ_VCBC01000010.1"/>
</dbReference>
<gene>
    <name evidence="8" type="primary">fghA</name>
    <name evidence="8" type="ORF">FE810_11350</name>
</gene>
<protein>
    <recommendedName>
        <fullName evidence="5 7">S-formylglutathione hydrolase</fullName>
        <ecNumber evidence="5 7">3.1.2.12</ecNumber>
    </recommendedName>
</protein>
<dbReference type="AlphaFoldDB" id="A0A5R9IHB5"/>
<accession>A0A5R9IHB5</accession>
<dbReference type="GO" id="GO:0018738">
    <property type="term" value="F:S-formylglutathione hydrolase activity"/>
    <property type="evidence" value="ECO:0007669"/>
    <property type="project" value="UniProtKB-UniRule"/>
</dbReference>
<dbReference type="GO" id="GO:0005829">
    <property type="term" value="C:cytosol"/>
    <property type="evidence" value="ECO:0007669"/>
    <property type="project" value="TreeGrafter"/>
</dbReference>